<sequence>MQKLVYPKVTLVGAGPGDASLITVKGLKALWEADVVLYDALVNKELLEHVADEVPTIFVGKRAAKHEMAQEDINKLIVDAAFAYGHVVRLKGGDSFVFGRGHEEITYIESYNIPTSVIPGISSSIAVPELQRIPLTSRGISESFWVLTGTTQKGEVSTDIKLAAQSQATAIILMGLHKLREIAAIYAQYGRNQLPVAVIQNGSLPEERFVLGTVETIVDLVNEQKIASPAVIVLGEVVREHPEFVLQRITESDIQNVCQN</sequence>
<feature type="domain" description="Tetrapyrrole methylase" evidence="8">
    <location>
        <begin position="8"/>
        <end position="217"/>
    </location>
</feature>
<dbReference type="GO" id="GO:0032259">
    <property type="term" value="P:methylation"/>
    <property type="evidence" value="ECO:0007669"/>
    <property type="project" value="UniProtKB-KW"/>
</dbReference>
<organism evidence="9 10">
    <name type="scientific">Rhodocytophaga rosea</name>
    <dbReference type="NCBI Taxonomy" id="2704465"/>
    <lineage>
        <taxon>Bacteria</taxon>
        <taxon>Pseudomonadati</taxon>
        <taxon>Bacteroidota</taxon>
        <taxon>Cytophagia</taxon>
        <taxon>Cytophagales</taxon>
        <taxon>Rhodocytophagaceae</taxon>
        <taxon>Rhodocytophaga</taxon>
    </lineage>
</organism>
<dbReference type="InterPro" id="IPR000878">
    <property type="entry name" value="4pyrrol_Mease"/>
</dbReference>
<dbReference type="KEGG" id="rhoz:GXP67_16235"/>
<dbReference type="Pfam" id="PF00590">
    <property type="entry name" value="TP_methylase"/>
    <property type="match status" value="1"/>
</dbReference>
<dbReference type="InterPro" id="IPR006366">
    <property type="entry name" value="CobA/CysG_C"/>
</dbReference>
<evidence type="ECO:0000256" key="3">
    <source>
        <dbReference type="ARBA" id="ARBA00022603"/>
    </source>
</evidence>
<name>A0A6C0GJG2_9BACT</name>
<dbReference type="SUPFAM" id="SSF53790">
    <property type="entry name" value="Tetrapyrrole methylase"/>
    <property type="match status" value="1"/>
</dbReference>
<dbReference type="RefSeq" id="WP_162444097.1">
    <property type="nucleotide sequence ID" value="NZ_CP048222.1"/>
</dbReference>
<comment type="similarity">
    <text evidence="1">Belongs to the precorrin methyltransferase family.</text>
</comment>
<keyword evidence="6" id="KW-0627">Porphyrin biosynthesis</keyword>
<proteinExistence type="inferred from homology"/>
<keyword evidence="3 9" id="KW-0489">Methyltransferase</keyword>
<dbReference type="PANTHER" id="PTHR45790">
    <property type="entry name" value="SIROHEME SYNTHASE-RELATED"/>
    <property type="match status" value="1"/>
</dbReference>
<keyword evidence="10" id="KW-1185">Reference proteome</keyword>
<evidence type="ECO:0000256" key="5">
    <source>
        <dbReference type="ARBA" id="ARBA00022691"/>
    </source>
</evidence>
<comment type="pathway">
    <text evidence="7">Porphyrin-containing compound metabolism; siroheme biosynthesis; precorrin-2 from uroporphyrinogen III: step 1/1.</text>
</comment>
<dbReference type="NCBIfam" id="NF004790">
    <property type="entry name" value="PRK06136.1"/>
    <property type="match status" value="1"/>
</dbReference>
<dbReference type="InterPro" id="IPR014777">
    <property type="entry name" value="4pyrrole_Mease_sub1"/>
</dbReference>
<evidence type="ECO:0000256" key="4">
    <source>
        <dbReference type="ARBA" id="ARBA00022679"/>
    </source>
</evidence>
<evidence type="ECO:0000313" key="9">
    <source>
        <dbReference type="EMBL" id="QHT68077.1"/>
    </source>
</evidence>
<dbReference type="AlphaFoldDB" id="A0A6C0GJG2"/>
<dbReference type="EMBL" id="CP048222">
    <property type="protein sequence ID" value="QHT68077.1"/>
    <property type="molecule type" value="Genomic_DNA"/>
</dbReference>
<dbReference type="Gene3D" id="3.40.1010.10">
    <property type="entry name" value="Cobalt-precorrin-4 Transmethylase, Domain 1"/>
    <property type="match status" value="1"/>
</dbReference>
<dbReference type="EC" id="2.1.1.107" evidence="2"/>
<evidence type="ECO:0000256" key="1">
    <source>
        <dbReference type="ARBA" id="ARBA00005879"/>
    </source>
</evidence>
<evidence type="ECO:0000259" key="8">
    <source>
        <dbReference type="Pfam" id="PF00590"/>
    </source>
</evidence>
<dbReference type="InterPro" id="IPR003043">
    <property type="entry name" value="Uropor_MeTrfase_CS"/>
</dbReference>
<dbReference type="GO" id="GO:0004851">
    <property type="term" value="F:uroporphyrin-III C-methyltransferase activity"/>
    <property type="evidence" value="ECO:0007669"/>
    <property type="project" value="UniProtKB-EC"/>
</dbReference>
<keyword evidence="5" id="KW-0949">S-adenosyl-L-methionine</keyword>
<evidence type="ECO:0000256" key="2">
    <source>
        <dbReference type="ARBA" id="ARBA00012162"/>
    </source>
</evidence>
<dbReference type="GO" id="GO:0019354">
    <property type="term" value="P:siroheme biosynthetic process"/>
    <property type="evidence" value="ECO:0007669"/>
    <property type="project" value="InterPro"/>
</dbReference>
<evidence type="ECO:0000313" key="10">
    <source>
        <dbReference type="Proteomes" id="UP000480178"/>
    </source>
</evidence>
<gene>
    <name evidence="9" type="primary">cobA</name>
    <name evidence="9" type="ORF">GXP67_16235</name>
</gene>
<protein>
    <recommendedName>
        <fullName evidence="2">uroporphyrinogen-III C-methyltransferase</fullName>
        <ecNumber evidence="2">2.1.1.107</ecNumber>
    </recommendedName>
</protein>
<evidence type="ECO:0000256" key="6">
    <source>
        <dbReference type="ARBA" id="ARBA00023244"/>
    </source>
</evidence>
<dbReference type="InterPro" id="IPR050161">
    <property type="entry name" value="Siro_Cobalamin_biosynth"/>
</dbReference>
<dbReference type="InterPro" id="IPR035996">
    <property type="entry name" value="4pyrrol_Methylase_sf"/>
</dbReference>
<keyword evidence="4 9" id="KW-0808">Transferase</keyword>
<evidence type="ECO:0000256" key="7">
    <source>
        <dbReference type="ARBA" id="ARBA00025705"/>
    </source>
</evidence>
<dbReference type="CDD" id="cd11642">
    <property type="entry name" value="SUMT"/>
    <property type="match status" value="1"/>
</dbReference>
<accession>A0A6C0GJG2</accession>
<dbReference type="Proteomes" id="UP000480178">
    <property type="component" value="Chromosome"/>
</dbReference>
<dbReference type="PROSITE" id="PS00839">
    <property type="entry name" value="SUMT_1"/>
    <property type="match status" value="1"/>
</dbReference>
<dbReference type="FunFam" id="3.40.1010.10:FF:000001">
    <property type="entry name" value="Siroheme synthase"/>
    <property type="match status" value="1"/>
</dbReference>
<reference evidence="9 10" key="1">
    <citation type="submission" date="2020-01" db="EMBL/GenBank/DDBJ databases">
        <authorList>
            <person name="Kim M.K."/>
        </authorList>
    </citation>
    <scope>NUCLEOTIDE SEQUENCE [LARGE SCALE GENOMIC DNA]</scope>
    <source>
        <strain evidence="9 10">172606-1</strain>
    </source>
</reference>
<dbReference type="InterPro" id="IPR014776">
    <property type="entry name" value="4pyrrole_Mease_sub2"/>
</dbReference>
<dbReference type="NCBIfam" id="TIGR01469">
    <property type="entry name" value="cobA_cysG_Cterm"/>
    <property type="match status" value="1"/>
</dbReference>
<dbReference type="Gene3D" id="3.30.950.10">
    <property type="entry name" value="Methyltransferase, Cobalt-precorrin-4 Transmethylase, Domain 2"/>
    <property type="match status" value="1"/>
</dbReference>
<dbReference type="PANTHER" id="PTHR45790:SF3">
    <property type="entry name" value="S-ADENOSYL-L-METHIONINE-DEPENDENT UROPORPHYRINOGEN III METHYLTRANSFERASE, CHLOROPLASTIC"/>
    <property type="match status" value="1"/>
</dbReference>